<feature type="coiled-coil region" evidence="2">
    <location>
        <begin position="105"/>
        <end position="139"/>
    </location>
</feature>
<comment type="caution">
    <text evidence="4">The sequence shown here is derived from an EMBL/GenBank/DDBJ whole genome shotgun (WGS) entry which is preliminary data.</text>
</comment>
<dbReference type="EMBL" id="CAKKLH010000310">
    <property type="protein sequence ID" value="CAH0111146.1"/>
    <property type="molecule type" value="Genomic_DNA"/>
</dbReference>
<dbReference type="GO" id="GO:0010468">
    <property type="term" value="P:regulation of gene expression"/>
    <property type="evidence" value="ECO:0007669"/>
    <property type="project" value="UniProtKB-ARBA"/>
</dbReference>
<evidence type="ECO:0000256" key="1">
    <source>
        <dbReference type="PROSITE-ProRule" id="PRU00117"/>
    </source>
</evidence>
<protein>
    <recommendedName>
        <fullName evidence="3">K Homology domain-containing protein</fullName>
    </recommendedName>
</protein>
<organism evidence="4 5">
    <name type="scientific">Daphnia galeata</name>
    <dbReference type="NCBI Taxonomy" id="27404"/>
    <lineage>
        <taxon>Eukaryota</taxon>
        <taxon>Metazoa</taxon>
        <taxon>Ecdysozoa</taxon>
        <taxon>Arthropoda</taxon>
        <taxon>Crustacea</taxon>
        <taxon>Branchiopoda</taxon>
        <taxon>Diplostraca</taxon>
        <taxon>Cladocera</taxon>
        <taxon>Anomopoda</taxon>
        <taxon>Daphniidae</taxon>
        <taxon>Daphnia</taxon>
    </lineage>
</organism>
<evidence type="ECO:0000313" key="5">
    <source>
        <dbReference type="Proteomes" id="UP000789390"/>
    </source>
</evidence>
<dbReference type="GO" id="GO:0003723">
    <property type="term" value="F:RNA binding"/>
    <property type="evidence" value="ECO:0007669"/>
    <property type="project" value="UniProtKB-UniRule"/>
</dbReference>
<keyword evidence="2" id="KW-0175">Coiled coil</keyword>
<accession>A0A8J2RZ05</accession>
<dbReference type="InterPro" id="IPR004087">
    <property type="entry name" value="KH_dom"/>
</dbReference>
<dbReference type="AlphaFoldDB" id="A0A8J2RZ05"/>
<evidence type="ECO:0000259" key="3">
    <source>
        <dbReference type="SMART" id="SM00322"/>
    </source>
</evidence>
<dbReference type="Proteomes" id="UP000789390">
    <property type="component" value="Unassembled WGS sequence"/>
</dbReference>
<feature type="domain" description="K Homology" evidence="3">
    <location>
        <begin position="230"/>
        <end position="294"/>
    </location>
</feature>
<keyword evidence="5" id="KW-1185">Reference proteome</keyword>
<evidence type="ECO:0000313" key="4">
    <source>
        <dbReference type="EMBL" id="CAH0111146.1"/>
    </source>
</evidence>
<dbReference type="Pfam" id="PF00013">
    <property type="entry name" value="KH_1"/>
    <property type="match status" value="1"/>
</dbReference>
<dbReference type="InterPro" id="IPR006787">
    <property type="entry name" value="Pinin_SDK_N"/>
</dbReference>
<dbReference type="InterPro" id="IPR004088">
    <property type="entry name" value="KH_dom_type_1"/>
</dbReference>
<proteinExistence type="predicted"/>
<dbReference type="SUPFAM" id="SSF54791">
    <property type="entry name" value="Eukaryotic type KH-domain (KH-domain type I)"/>
    <property type="match status" value="1"/>
</dbReference>
<name>A0A8J2RZ05_9CRUS</name>
<dbReference type="SMART" id="SM00322">
    <property type="entry name" value="KH"/>
    <property type="match status" value="1"/>
</dbReference>
<sequence length="407" mass="45607">MAVAMEDFRSELQRAREILYKVDKNIKKISGRDPTEARNAKFTWNMVIWNVHGEFNLSCRNKLEDNQLAISDVEEKSIRLINNESKLRRNLEEKDHLLASKAKELDDLRVQFDQQKKVIEDLSTQVNDMDRIKEEALQKLAAPRFDNEQQTAPASVIPVELAILEEPNVSSLPETEVGPTDGERDGSTFVLEEPVSPPAVVEQFQPSEASASVKPSVLVVRSDIMHKSTDNSIIVIGIPTWQIGLVIGQRGRNMLRLERGYGVKLSFAKGTLYITGGDQTRRQAALKDVIENLPVVVECPLLPLENHNRISNLLLKEMCQNYDVKISRPSAENKIGIISGRIDRCRTVYHLLNNAHAMTLPHGNNPKGLVDDLVNGEFVSLACTGTVGYFALYTLNYMGKHESVVPS</sequence>
<gene>
    <name evidence="4" type="ORF">DGAL_LOCUS14764</name>
</gene>
<dbReference type="InterPro" id="IPR036612">
    <property type="entry name" value="KH_dom_type_1_sf"/>
</dbReference>
<evidence type="ECO:0000256" key="2">
    <source>
        <dbReference type="SAM" id="Coils"/>
    </source>
</evidence>
<dbReference type="OrthoDB" id="6360802at2759"/>
<reference evidence="4" key="1">
    <citation type="submission" date="2021-11" db="EMBL/GenBank/DDBJ databases">
        <authorList>
            <person name="Schell T."/>
        </authorList>
    </citation>
    <scope>NUCLEOTIDE SEQUENCE</scope>
    <source>
        <strain evidence="4">M5</strain>
    </source>
</reference>
<dbReference type="Pfam" id="PF04697">
    <property type="entry name" value="Pinin_SDK_N"/>
    <property type="match status" value="1"/>
</dbReference>
<keyword evidence="1" id="KW-0694">RNA-binding</keyword>
<dbReference type="PROSITE" id="PS50084">
    <property type="entry name" value="KH_TYPE_1"/>
    <property type="match status" value="1"/>
</dbReference>